<dbReference type="RefSeq" id="WP_228426903.1">
    <property type="nucleotide sequence ID" value="NZ_JAJFNJ020000003.1"/>
</dbReference>
<sequence length="56" mass="6255">MIAAVAFHLIVEWQASSGMDRFLKRLPIRQLALLARGVMAGGDSLRFFLKNTLLPL</sequence>
<gene>
    <name evidence="1" type="ORF">LLE72_021245</name>
</gene>
<reference evidence="1" key="1">
    <citation type="submission" date="2021-10" db="EMBL/GenBank/DDBJ databases">
        <authorList>
            <person name="Hussein R."/>
            <person name="Harrison J."/>
            <person name="Studholme D.J."/>
            <person name="Vicente J."/>
            <person name="Grant M."/>
        </authorList>
    </citation>
    <scope>NUCLEOTIDE SEQUENCE</scope>
    <source>
        <strain evidence="1">NCPPB 2970</strain>
    </source>
</reference>
<protein>
    <submittedName>
        <fullName evidence="1">Uncharacterized protein</fullName>
    </submittedName>
</protein>
<dbReference type="Proteomes" id="UP001297361">
    <property type="component" value="Unassembled WGS sequence"/>
</dbReference>
<evidence type="ECO:0000313" key="2">
    <source>
        <dbReference type="Proteomes" id="UP001297361"/>
    </source>
</evidence>
<comment type="caution">
    <text evidence="1">The sequence shown here is derived from an EMBL/GenBank/DDBJ whole genome shotgun (WGS) entry which is preliminary data.</text>
</comment>
<proteinExistence type="predicted"/>
<evidence type="ECO:0000313" key="1">
    <source>
        <dbReference type="EMBL" id="MEC3890204.1"/>
    </source>
</evidence>
<organism evidence="1 2">
    <name type="scientific">Xanthomonas campestris pv. papavericola</name>
    <dbReference type="NCBI Taxonomy" id="487881"/>
    <lineage>
        <taxon>Bacteria</taxon>
        <taxon>Pseudomonadati</taxon>
        <taxon>Pseudomonadota</taxon>
        <taxon>Gammaproteobacteria</taxon>
        <taxon>Lysobacterales</taxon>
        <taxon>Lysobacteraceae</taxon>
        <taxon>Xanthomonas</taxon>
    </lineage>
</organism>
<dbReference type="EMBL" id="JAJFNJ020000003">
    <property type="protein sequence ID" value="MEC3890204.1"/>
    <property type="molecule type" value="Genomic_DNA"/>
</dbReference>
<dbReference type="AlphaFoldDB" id="A0AAJ2X7F8"/>
<accession>A0AAJ2X7F8</accession>
<reference evidence="1" key="2">
    <citation type="submission" date="2024-01" db="EMBL/GenBank/DDBJ databases">
        <title>Long-read genome sequencing of X. campestris pv. papavericola.</title>
        <authorList>
            <person name="Hussain R.M.F."/>
            <person name="Greer S."/>
            <person name="Harrison J."/>
            <person name="Grant M."/>
            <person name="Vicente J."/>
            <person name="Studholme D.J."/>
        </authorList>
    </citation>
    <scope>NUCLEOTIDE SEQUENCE</scope>
    <source>
        <strain evidence="1">NCPPB 2970</strain>
    </source>
</reference>
<name>A0AAJ2X7F8_XANCA</name>